<dbReference type="AlphaFoldDB" id="A0A813SXC2"/>
<evidence type="ECO:0000313" key="3">
    <source>
        <dbReference type="EMBL" id="CAF1239148.1"/>
    </source>
</evidence>
<dbReference type="EMBL" id="CAJNOI010000013">
    <property type="protein sequence ID" value="CAF0801241.1"/>
    <property type="molecule type" value="Genomic_DNA"/>
</dbReference>
<dbReference type="OrthoDB" id="9997530at2759"/>
<keyword evidence="4" id="KW-1185">Reference proteome</keyword>
<comment type="caution">
    <text evidence="2">The sequence shown here is derived from an EMBL/GenBank/DDBJ whole genome shotgun (WGS) entry which is preliminary data.</text>
</comment>
<dbReference type="Proteomes" id="UP000663832">
    <property type="component" value="Unassembled WGS sequence"/>
</dbReference>
<sequence>MNKTSTLKSNLIAEKCRAILRERYCNRTHEYGTFSQQRCLPNTYKHCYSPCIVNNHPTPIKCYGKQPYCNTISVNDCCIDVNTAPMKPILNKQTSHIQYLSIPSDNCIQMITNSILNKVRYKISHEEISLLYCCLPSLIRQIMCKSPWLTPNDLIQWLSTDIIKEAMTDFDDNNLPKKSSTHDHDNLSLSEDIKSQQSKSILDLPNNIIPKQLKSKGLSESQHSFSSQQSDDLQSNSYSSTRLPLRDNQNNQENEKNTIKSKNIESDLSMNTINSKNIKSDLSIDTINSKDIGSGRKLQIKNQSAPVRIEYPGTKDPKTIQNVKQCLDFYHKIREYFDDDVAAMLLKCCLCYGDCSGKR</sequence>
<gene>
    <name evidence="2" type="ORF">BJG266_LOCUS5214</name>
    <name evidence="3" type="ORF">QVE165_LOCUS27873</name>
</gene>
<feature type="compositionally biased region" description="Low complexity" evidence="1">
    <location>
        <begin position="219"/>
        <end position="240"/>
    </location>
</feature>
<accession>A0A813SXC2</accession>
<dbReference type="EMBL" id="CAJNOM010000214">
    <property type="protein sequence ID" value="CAF1239148.1"/>
    <property type="molecule type" value="Genomic_DNA"/>
</dbReference>
<evidence type="ECO:0000313" key="4">
    <source>
        <dbReference type="Proteomes" id="UP000663832"/>
    </source>
</evidence>
<feature type="compositionally biased region" description="Basic and acidic residues" evidence="1">
    <location>
        <begin position="253"/>
        <end position="263"/>
    </location>
</feature>
<evidence type="ECO:0000313" key="5">
    <source>
        <dbReference type="Proteomes" id="UP000663877"/>
    </source>
</evidence>
<dbReference type="Proteomes" id="UP000663877">
    <property type="component" value="Unassembled WGS sequence"/>
</dbReference>
<organism evidence="2 5">
    <name type="scientific">Adineta steineri</name>
    <dbReference type="NCBI Taxonomy" id="433720"/>
    <lineage>
        <taxon>Eukaryota</taxon>
        <taxon>Metazoa</taxon>
        <taxon>Spiralia</taxon>
        <taxon>Gnathifera</taxon>
        <taxon>Rotifera</taxon>
        <taxon>Eurotatoria</taxon>
        <taxon>Bdelloidea</taxon>
        <taxon>Adinetida</taxon>
        <taxon>Adinetidae</taxon>
        <taxon>Adineta</taxon>
    </lineage>
</organism>
<feature type="region of interest" description="Disordered" evidence="1">
    <location>
        <begin position="215"/>
        <end position="263"/>
    </location>
</feature>
<protein>
    <submittedName>
        <fullName evidence="2">Uncharacterized protein</fullName>
    </submittedName>
</protein>
<evidence type="ECO:0000256" key="1">
    <source>
        <dbReference type="SAM" id="MobiDB-lite"/>
    </source>
</evidence>
<evidence type="ECO:0000313" key="2">
    <source>
        <dbReference type="EMBL" id="CAF0801241.1"/>
    </source>
</evidence>
<proteinExistence type="predicted"/>
<name>A0A813SXC2_9BILA</name>
<reference evidence="2" key="1">
    <citation type="submission" date="2021-02" db="EMBL/GenBank/DDBJ databases">
        <authorList>
            <person name="Nowell W R."/>
        </authorList>
    </citation>
    <scope>NUCLEOTIDE SEQUENCE</scope>
</reference>